<proteinExistence type="predicted"/>
<protein>
    <recommendedName>
        <fullName evidence="5">Homeobox domain-containing protein</fullName>
    </recommendedName>
</protein>
<feature type="DNA-binding region" description="Homeobox" evidence="4">
    <location>
        <begin position="3"/>
        <end position="52"/>
    </location>
</feature>
<accession>A0AAD1Y333</accession>
<keyword evidence="7" id="KW-1185">Reference proteome</keyword>
<dbReference type="EMBL" id="CAMPGE010026843">
    <property type="protein sequence ID" value="CAI2384508.1"/>
    <property type="molecule type" value="Genomic_DNA"/>
</dbReference>
<dbReference type="Gene3D" id="1.10.10.60">
    <property type="entry name" value="Homeodomain-like"/>
    <property type="match status" value="1"/>
</dbReference>
<evidence type="ECO:0000313" key="7">
    <source>
        <dbReference type="Proteomes" id="UP001295684"/>
    </source>
</evidence>
<dbReference type="Pfam" id="PF05920">
    <property type="entry name" value="Homeobox_KN"/>
    <property type="match status" value="1"/>
</dbReference>
<evidence type="ECO:0000256" key="4">
    <source>
        <dbReference type="PROSITE-ProRule" id="PRU00108"/>
    </source>
</evidence>
<sequence length="160" mass="18918">MLVVLNKWIEDHIEYPYPNSDEFKALSDQTGLDEKQVRIWFTNTRKRRLRITREEFKFKQNTFIRNLIESQQQDSLNSAPVPTLDQAVQTDPVIKQEYERSTHRKSMRESSNYSQFWSADYFIKNIFFTAEVVDLNEMCLCDDSFVEYLAGLGFCTCSSL</sequence>
<evidence type="ECO:0000256" key="2">
    <source>
        <dbReference type="ARBA" id="ARBA00023155"/>
    </source>
</evidence>
<evidence type="ECO:0000313" key="6">
    <source>
        <dbReference type="EMBL" id="CAI2384508.1"/>
    </source>
</evidence>
<dbReference type="PANTHER" id="PTHR11850">
    <property type="entry name" value="HOMEOBOX PROTEIN TRANSCRIPTION FACTORS"/>
    <property type="match status" value="1"/>
</dbReference>
<dbReference type="InterPro" id="IPR008422">
    <property type="entry name" value="KN_HD"/>
</dbReference>
<dbReference type="InterPro" id="IPR009057">
    <property type="entry name" value="Homeodomain-like_sf"/>
</dbReference>
<dbReference type="InterPro" id="IPR050224">
    <property type="entry name" value="TALE_homeobox"/>
</dbReference>
<keyword evidence="2 4" id="KW-0371">Homeobox</keyword>
<dbReference type="GO" id="GO:0003677">
    <property type="term" value="F:DNA binding"/>
    <property type="evidence" value="ECO:0007669"/>
    <property type="project" value="UniProtKB-UniRule"/>
</dbReference>
<dbReference type="PROSITE" id="PS50071">
    <property type="entry name" value="HOMEOBOX_2"/>
    <property type="match status" value="1"/>
</dbReference>
<name>A0AAD1Y333_EUPCR</name>
<keyword evidence="1 4" id="KW-0238">DNA-binding</keyword>
<dbReference type="InterPro" id="IPR001356">
    <property type="entry name" value="HD"/>
</dbReference>
<evidence type="ECO:0000256" key="3">
    <source>
        <dbReference type="ARBA" id="ARBA00023242"/>
    </source>
</evidence>
<comment type="subcellular location">
    <subcellularLocation>
        <location evidence="4">Nucleus</location>
    </subcellularLocation>
</comment>
<reference evidence="6" key="1">
    <citation type="submission" date="2023-07" db="EMBL/GenBank/DDBJ databases">
        <authorList>
            <consortium name="AG Swart"/>
            <person name="Singh M."/>
            <person name="Singh A."/>
            <person name="Seah K."/>
            <person name="Emmerich C."/>
        </authorList>
    </citation>
    <scope>NUCLEOTIDE SEQUENCE</scope>
    <source>
        <strain evidence="6">DP1</strain>
    </source>
</reference>
<dbReference type="GO" id="GO:0005634">
    <property type="term" value="C:nucleus"/>
    <property type="evidence" value="ECO:0007669"/>
    <property type="project" value="UniProtKB-SubCell"/>
</dbReference>
<evidence type="ECO:0000259" key="5">
    <source>
        <dbReference type="PROSITE" id="PS50071"/>
    </source>
</evidence>
<dbReference type="GO" id="GO:0006355">
    <property type="term" value="P:regulation of DNA-templated transcription"/>
    <property type="evidence" value="ECO:0007669"/>
    <property type="project" value="InterPro"/>
</dbReference>
<feature type="domain" description="Homeobox" evidence="5">
    <location>
        <begin position="1"/>
        <end position="51"/>
    </location>
</feature>
<gene>
    <name evidence="6" type="ORF">ECRASSUSDP1_LOCUS26038</name>
</gene>
<evidence type="ECO:0000256" key="1">
    <source>
        <dbReference type="ARBA" id="ARBA00023125"/>
    </source>
</evidence>
<comment type="caution">
    <text evidence="6">The sequence shown here is derived from an EMBL/GenBank/DDBJ whole genome shotgun (WGS) entry which is preliminary data.</text>
</comment>
<organism evidence="6 7">
    <name type="scientific">Euplotes crassus</name>
    <dbReference type="NCBI Taxonomy" id="5936"/>
    <lineage>
        <taxon>Eukaryota</taxon>
        <taxon>Sar</taxon>
        <taxon>Alveolata</taxon>
        <taxon>Ciliophora</taxon>
        <taxon>Intramacronucleata</taxon>
        <taxon>Spirotrichea</taxon>
        <taxon>Hypotrichia</taxon>
        <taxon>Euplotida</taxon>
        <taxon>Euplotidae</taxon>
        <taxon>Moneuplotes</taxon>
    </lineage>
</organism>
<keyword evidence="3 4" id="KW-0539">Nucleus</keyword>
<dbReference type="AlphaFoldDB" id="A0AAD1Y333"/>
<dbReference type="CDD" id="cd00086">
    <property type="entry name" value="homeodomain"/>
    <property type="match status" value="1"/>
</dbReference>
<dbReference type="SUPFAM" id="SSF46689">
    <property type="entry name" value="Homeodomain-like"/>
    <property type="match status" value="1"/>
</dbReference>
<dbReference type="SMART" id="SM00389">
    <property type="entry name" value="HOX"/>
    <property type="match status" value="1"/>
</dbReference>
<dbReference type="Proteomes" id="UP001295684">
    <property type="component" value="Unassembled WGS sequence"/>
</dbReference>